<keyword evidence="5 8" id="KW-0378">Hydrolase</keyword>
<organism evidence="8 9">
    <name type="scientific">Periconia macrospinosa</name>
    <dbReference type="NCBI Taxonomy" id="97972"/>
    <lineage>
        <taxon>Eukaryota</taxon>
        <taxon>Fungi</taxon>
        <taxon>Dikarya</taxon>
        <taxon>Ascomycota</taxon>
        <taxon>Pezizomycotina</taxon>
        <taxon>Dothideomycetes</taxon>
        <taxon>Pleosporomycetidae</taxon>
        <taxon>Pleosporales</taxon>
        <taxon>Massarineae</taxon>
        <taxon>Periconiaceae</taxon>
        <taxon>Periconia</taxon>
    </lineage>
</organism>
<dbReference type="GO" id="GO:0000324">
    <property type="term" value="C:fungal-type vacuole"/>
    <property type="evidence" value="ECO:0007669"/>
    <property type="project" value="TreeGrafter"/>
</dbReference>
<evidence type="ECO:0000256" key="2">
    <source>
        <dbReference type="ARBA" id="ARBA00022645"/>
    </source>
</evidence>
<reference evidence="8 9" key="1">
    <citation type="journal article" date="2018" name="Sci. Rep.">
        <title>Comparative genomics provides insights into the lifestyle and reveals functional heterogeneity of dark septate endophytic fungi.</title>
        <authorList>
            <person name="Knapp D.G."/>
            <person name="Nemeth J.B."/>
            <person name="Barry K."/>
            <person name="Hainaut M."/>
            <person name="Henrissat B."/>
            <person name="Johnson J."/>
            <person name="Kuo A."/>
            <person name="Lim J.H.P."/>
            <person name="Lipzen A."/>
            <person name="Nolan M."/>
            <person name="Ohm R.A."/>
            <person name="Tamas L."/>
            <person name="Grigoriev I.V."/>
            <person name="Spatafora J.W."/>
            <person name="Nagy L.G."/>
            <person name="Kovacs G.M."/>
        </authorList>
    </citation>
    <scope>NUCLEOTIDE SEQUENCE [LARGE SCALE GENOMIC DNA]</scope>
    <source>
        <strain evidence="8 9">DSE2036</strain>
    </source>
</reference>
<dbReference type="InterPro" id="IPR033124">
    <property type="entry name" value="Ser_caboxypep_his_AS"/>
</dbReference>
<dbReference type="OrthoDB" id="443318at2759"/>
<evidence type="ECO:0000256" key="4">
    <source>
        <dbReference type="ARBA" id="ARBA00022729"/>
    </source>
</evidence>
<keyword evidence="4 7" id="KW-0732">Signal</keyword>
<evidence type="ECO:0000256" key="6">
    <source>
        <dbReference type="ARBA" id="ARBA00023180"/>
    </source>
</evidence>
<name>A0A2V1DP57_9PLEO</name>
<dbReference type="Proteomes" id="UP000244855">
    <property type="component" value="Unassembled WGS sequence"/>
</dbReference>
<dbReference type="Gene3D" id="3.40.50.1820">
    <property type="entry name" value="alpha/beta hydrolase"/>
    <property type="match status" value="1"/>
</dbReference>
<evidence type="ECO:0000256" key="3">
    <source>
        <dbReference type="ARBA" id="ARBA00022670"/>
    </source>
</evidence>
<evidence type="ECO:0000313" key="9">
    <source>
        <dbReference type="Proteomes" id="UP000244855"/>
    </source>
</evidence>
<dbReference type="STRING" id="97972.A0A2V1DP57"/>
<comment type="similarity">
    <text evidence="1">Belongs to the peptidase S10 family.</text>
</comment>
<keyword evidence="2" id="KW-0121">Carboxypeptidase</keyword>
<dbReference type="PROSITE" id="PS00560">
    <property type="entry name" value="CARBOXYPEPT_SER_HIS"/>
    <property type="match status" value="1"/>
</dbReference>
<dbReference type="Pfam" id="PF00450">
    <property type="entry name" value="Peptidase_S10"/>
    <property type="match status" value="1"/>
</dbReference>
<feature type="chain" id="PRO_5015934438" evidence="7">
    <location>
        <begin position="20"/>
        <end position="609"/>
    </location>
</feature>
<accession>A0A2V1DP57</accession>
<dbReference type="PRINTS" id="PR00724">
    <property type="entry name" value="CRBOXYPTASEC"/>
</dbReference>
<dbReference type="PANTHER" id="PTHR11802">
    <property type="entry name" value="SERINE PROTEASE FAMILY S10 SERINE CARBOXYPEPTIDASE"/>
    <property type="match status" value="1"/>
</dbReference>
<evidence type="ECO:0000256" key="7">
    <source>
        <dbReference type="SAM" id="SignalP"/>
    </source>
</evidence>
<sequence length="609" mass="66672">MLSKSAFGILPALAGVASAASFPPVPTGLTIINSTMFPGVSISYKQTSICETTENVRGFSGYVHLPPAPTEQRPYSSHTYFWFFEARKDAQNAPLSVWLQGGPGVPSITAAVGENGPCSILPDSQTTQLNPWSWNNRVNMLYIDQPVQTGFSYDTLVNGTLDEIKSPFIYTPNNFSTSGIPATNLTFLTGTFASMDPGAAPNTTIAASKIMYNVMQAWMQEFPEYSNNDNKFSIWGESYDGHYAPVFADYFESRADKLESGEIKNTAEIPLHVDTLGFINPCIDTDTQVASYPHFAFNNTYNIQAITEPQYSFALSSTPACKTLSDACVALSSSKDPNGLGNDPDVNKACSEAYAFCFATMHDNYTSTRSLFDITSTPRYPKSFPPVWAAGYLNNATIQQALGVPLNFTGGSALIMQSFTQTGDFIRGGHQRHTLATLLDKGIKIALVFGDRDYQCNWLGGEALSLAIESKSQSRFAQAGYAPIHTNASYVGGFVRQHGNLSFVRVFDAGHEVPYYQPETSLEIFNRVMFGKDVATGMVDVCGKYSTEGAQTAWTESEVHNDERKVGCYVWDIMETCTAEEVELLKSGEAVTRDFVLVGKRVDGREVLF</sequence>
<dbReference type="AlphaFoldDB" id="A0A2V1DP57"/>
<dbReference type="PANTHER" id="PTHR11802:SF189">
    <property type="entry name" value="CARBOXYPEPTIDASE"/>
    <property type="match status" value="1"/>
</dbReference>
<feature type="signal peptide" evidence="7">
    <location>
        <begin position="1"/>
        <end position="19"/>
    </location>
</feature>
<gene>
    <name evidence="8" type="ORF">DM02DRAFT_564087</name>
</gene>
<dbReference type="EMBL" id="KZ805385">
    <property type="protein sequence ID" value="PVH99788.1"/>
    <property type="molecule type" value="Genomic_DNA"/>
</dbReference>
<protein>
    <submittedName>
        <fullName evidence="8">Alpha/beta-hydrolase</fullName>
    </submittedName>
</protein>
<evidence type="ECO:0000256" key="1">
    <source>
        <dbReference type="ARBA" id="ARBA00009431"/>
    </source>
</evidence>
<keyword evidence="9" id="KW-1185">Reference proteome</keyword>
<evidence type="ECO:0000313" key="8">
    <source>
        <dbReference type="EMBL" id="PVH99788.1"/>
    </source>
</evidence>
<evidence type="ECO:0000256" key="5">
    <source>
        <dbReference type="ARBA" id="ARBA00022801"/>
    </source>
</evidence>
<dbReference type="InterPro" id="IPR001563">
    <property type="entry name" value="Peptidase_S10"/>
</dbReference>
<dbReference type="SUPFAM" id="SSF53474">
    <property type="entry name" value="alpha/beta-Hydrolases"/>
    <property type="match status" value="1"/>
</dbReference>
<proteinExistence type="inferred from homology"/>
<feature type="non-terminal residue" evidence="8">
    <location>
        <position position="609"/>
    </location>
</feature>
<keyword evidence="3" id="KW-0645">Protease</keyword>
<keyword evidence="6" id="KW-0325">Glycoprotein</keyword>
<dbReference type="InterPro" id="IPR029058">
    <property type="entry name" value="AB_hydrolase_fold"/>
</dbReference>
<dbReference type="GO" id="GO:0006508">
    <property type="term" value="P:proteolysis"/>
    <property type="evidence" value="ECO:0007669"/>
    <property type="project" value="UniProtKB-KW"/>
</dbReference>
<dbReference type="GO" id="GO:0004185">
    <property type="term" value="F:serine-type carboxypeptidase activity"/>
    <property type="evidence" value="ECO:0007669"/>
    <property type="project" value="InterPro"/>
</dbReference>